<keyword evidence="1" id="KW-0175">Coiled coil</keyword>
<proteinExistence type="predicted"/>
<accession>A0A914BTH9</accession>
<keyword evidence="4" id="KW-1185">Reference proteome</keyword>
<sequence length="802" mass="90052">MIGNIISRVTQLQYISWLIGYVSSGYTHHNGIGQFSRCEVPDSRMETADETLRQQFQALQEQQQRKLTRRKQKQEEKNKKEAATKEQEGKGGAKKKKEGEELGGLGLNDDLDLKLSEPVSNDTAYNEELNQRLNEQIRELKDETGRLYKLLSERDYEIRKLKKQREEDRLALGGGGVASDSAATKIVELSKKNRELTAELESDRTKVKQLMRKVRDTEKELAAALQQSQNGESRGKSSHQRSALTKEQSQDQAEAMAAEVKTLQDSLAKSQAKQTDFRNQVNILKQELKVAHKVLVSELGDNVNIQSIKNDSSSWRGRAQQILLLQNKVSELNRQLDQFKSRPGTQMSLEEQFMTMDVSDDRSSLTSALPRSSKGGGGGGTMDERQKLRLRQQEKGRREEQEKAVLELKALEEDHGKLKEKFEASKARNKVLANEVKSVKQQLNTLLDKGKHDNELIEALLSQQSQLQKHLEQSSKQHQEAQKMKAQASQEMQLRSQQDANTVEQLRLILKEKEAKVRQLEETVQEMSTLHEQQQQRIQLNGYTDTPPDRPQSRPLTVISVDRPATSDRHSGLSFGSPAPPQSRQGTRPPSGSRSASKLSNGDGSGRVSSRGVRPSSTGSMTSASGEGSEEWRRQLQQYKSLCQVAEVERDKLMELVQILQNRADDANIKTTEAQASLQELKQRNVWLEKQLGKVKVESGSNSGKGTKKSSASATKAASSGSYITDGDLVKGELALSQQTLDELQTRLAIKIDENDALKSAVKSTLKVKEEDLKLYHDMMRQTKEVFLQGLRQFRQNGGNNS</sequence>
<feature type="coiled-coil region" evidence="1">
    <location>
        <begin position="123"/>
        <end position="150"/>
    </location>
</feature>
<organism evidence="3 4">
    <name type="scientific">Patiria miniata</name>
    <name type="common">Bat star</name>
    <name type="synonym">Asterina miniata</name>
    <dbReference type="NCBI Taxonomy" id="46514"/>
    <lineage>
        <taxon>Eukaryota</taxon>
        <taxon>Metazoa</taxon>
        <taxon>Echinodermata</taxon>
        <taxon>Eleutherozoa</taxon>
        <taxon>Asterozoa</taxon>
        <taxon>Asteroidea</taxon>
        <taxon>Valvatacea</taxon>
        <taxon>Valvatida</taxon>
        <taxon>Asterinidae</taxon>
        <taxon>Patiria</taxon>
    </lineage>
</organism>
<feature type="compositionally biased region" description="Low complexity" evidence="2">
    <location>
        <begin position="699"/>
        <end position="718"/>
    </location>
</feature>
<dbReference type="PANTHER" id="PTHR31935">
    <property type="entry name" value="COILED-COIL DOMAIN-CONTAINING PROTEIN 13"/>
    <property type="match status" value="1"/>
</dbReference>
<feature type="region of interest" description="Disordered" evidence="2">
    <location>
        <begin position="468"/>
        <end position="487"/>
    </location>
</feature>
<feature type="compositionally biased region" description="Polar residues" evidence="2">
    <location>
        <begin position="582"/>
        <end position="599"/>
    </location>
</feature>
<dbReference type="AlphaFoldDB" id="A0A914BTH9"/>
<dbReference type="GO" id="GO:1905515">
    <property type="term" value="P:non-motile cilium assembly"/>
    <property type="evidence" value="ECO:0007669"/>
    <property type="project" value="TreeGrafter"/>
</dbReference>
<evidence type="ECO:0000313" key="3">
    <source>
        <dbReference type="EnsemblMetazoa" id="XP_038078877.1"/>
    </source>
</evidence>
<feature type="compositionally biased region" description="Polar residues" evidence="2">
    <location>
        <begin position="240"/>
        <end position="252"/>
    </location>
</feature>
<dbReference type="InterPro" id="IPR038929">
    <property type="entry name" value="CCDC13"/>
</dbReference>
<feature type="region of interest" description="Disordered" evidence="2">
    <location>
        <begin position="357"/>
        <end position="385"/>
    </location>
</feature>
<evidence type="ECO:0000313" key="4">
    <source>
        <dbReference type="Proteomes" id="UP000887568"/>
    </source>
</evidence>
<evidence type="ECO:0008006" key="5">
    <source>
        <dbReference type="Google" id="ProtNLM"/>
    </source>
</evidence>
<feature type="compositionally biased region" description="Low complexity" evidence="2">
    <location>
        <begin position="600"/>
        <end position="620"/>
    </location>
</feature>
<feature type="region of interest" description="Disordered" evidence="2">
    <location>
        <begin position="219"/>
        <end position="258"/>
    </location>
</feature>
<reference evidence="3" key="1">
    <citation type="submission" date="2022-11" db="UniProtKB">
        <authorList>
            <consortium name="EnsemblMetazoa"/>
        </authorList>
    </citation>
    <scope>IDENTIFICATION</scope>
</reference>
<dbReference type="OMA" id="VNINTMN"/>
<feature type="region of interest" description="Disordered" evidence="2">
    <location>
        <begin position="60"/>
        <end position="103"/>
    </location>
</feature>
<feature type="region of interest" description="Disordered" evidence="2">
    <location>
        <begin position="697"/>
        <end position="718"/>
    </location>
</feature>
<dbReference type="RefSeq" id="XP_038078877.1">
    <property type="nucleotide sequence ID" value="XM_038222949.1"/>
</dbReference>
<evidence type="ECO:0000256" key="1">
    <source>
        <dbReference type="SAM" id="Coils"/>
    </source>
</evidence>
<dbReference type="CTD" id="152206"/>
<feature type="compositionally biased region" description="Basic and acidic residues" evidence="2">
    <location>
        <begin position="469"/>
        <end position="483"/>
    </location>
</feature>
<feature type="region of interest" description="Disordered" evidence="2">
    <location>
        <begin position="564"/>
        <end position="630"/>
    </location>
</feature>
<dbReference type="EnsemblMetazoa" id="XM_038222949.1">
    <property type="protein sequence ID" value="XP_038078877.1"/>
    <property type="gene ID" value="LOC119746144"/>
</dbReference>
<protein>
    <recommendedName>
        <fullName evidence="5">Coiled-coil domain-containing protein 13</fullName>
    </recommendedName>
</protein>
<dbReference type="GO" id="GO:0031122">
    <property type="term" value="P:cytoplasmic microtubule organization"/>
    <property type="evidence" value="ECO:0007669"/>
    <property type="project" value="TreeGrafter"/>
</dbReference>
<feature type="compositionally biased region" description="Basic and acidic residues" evidence="2">
    <location>
        <begin position="73"/>
        <end position="91"/>
    </location>
</feature>
<dbReference type="GeneID" id="119746144"/>
<name>A0A914BTH9_PATMI</name>
<dbReference type="OrthoDB" id="10258312at2759"/>
<evidence type="ECO:0000256" key="2">
    <source>
        <dbReference type="SAM" id="MobiDB-lite"/>
    </source>
</evidence>
<dbReference type="Proteomes" id="UP000887568">
    <property type="component" value="Unplaced"/>
</dbReference>
<dbReference type="GO" id="GO:0034451">
    <property type="term" value="C:centriolar satellite"/>
    <property type="evidence" value="ECO:0007669"/>
    <property type="project" value="TreeGrafter"/>
</dbReference>
<dbReference type="PANTHER" id="PTHR31935:SF1">
    <property type="entry name" value="COILED-COIL DOMAIN-CONTAINING PROTEIN 13"/>
    <property type="match status" value="1"/>
</dbReference>